<dbReference type="EMBL" id="FPHF01000101">
    <property type="protein sequence ID" value="SFV67900.1"/>
    <property type="molecule type" value="Genomic_DNA"/>
</dbReference>
<dbReference type="AlphaFoldDB" id="A0A1W1CPT2"/>
<sequence>MQKKQFNTFNRTPLWACNASHVLGAGGSGAVYTMSANTMQKGSFFVGVNVERVANKTLSDKAIIDAMKSGTIHIHSIDAINSYSLSASYGITDTLTLNMQLPFISRINIRAGEEEGGVYEVHPHGDSKGLGDISAILQYKIYDEEGIKIAVLAGLKAPTGKTDVSDGHEVLEADLQPGSGSLDFFAGAALTKDFENFSIHSSVLYKYNTLGVNGSLLGDVFTYNGALSYKLIKDTHTHELRALDAGEEFSYSVDVFVELNGEKADKDYFSGVVANNTGHNVIFATTGVQVASESGYSFFFTVSKPIYQNFNGVQNDINYKSSFGVGKSF</sequence>
<organism evidence="1">
    <name type="scientific">hydrothermal vent metagenome</name>
    <dbReference type="NCBI Taxonomy" id="652676"/>
    <lineage>
        <taxon>unclassified sequences</taxon>
        <taxon>metagenomes</taxon>
        <taxon>ecological metagenomes</taxon>
    </lineage>
</organism>
<proteinExistence type="predicted"/>
<name>A0A1W1CPT2_9ZZZZ</name>
<protein>
    <recommendedName>
        <fullName evidence="2">DUF3308 domain-containing protein</fullName>
    </recommendedName>
</protein>
<evidence type="ECO:0000313" key="1">
    <source>
        <dbReference type="EMBL" id="SFV67900.1"/>
    </source>
</evidence>
<reference evidence="1" key="1">
    <citation type="submission" date="2016-10" db="EMBL/GenBank/DDBJ databases">
        <authorList>
            <person name="de Groot N.N."/>
        </authorList>
    </citation>
    <scope>NUCLEOTIDE SEQUENCE</scope>
</reference>
<gene>
    <name evidence="1" type="ORF">MNB_SM-4-1185</name>
</gene>
<accession>A0A1W1CPT2</accession>
<evidence type="ECO:0008006" key="2">
    <source>
        <dbReference type="Google" id="ProtNLM"/>
    </source>
</evidence>